<dbReference type="InterPro" id="IPR016192">
    <property type="entry name" value="APOBEC/CMP_deaminase_Zn-bd"/>
</dbReference>
<reference evidence="10 11" key="1">
    <citation type="journal article" date="2011" name="J. Bacteriol.">
        <title>Whole-genome shotgun sequencing of the sulfur-oxidizing chemoautotroph Tetrathiobacter kashmirensis.</title>
        <authorList>
            <person name="Ghosh W."/>
            <person name="George A."/>
            <person name="Agarwal A."/>
            <person name="Raj P."/>
            <person name="Alam M."/>
            <person name="Pyne P."/>
            <person name="Das Gupta S.K."/>
        </authorList>
    </citation>
    <scope>NUCLEOTIDE SEQUENCE [LARGE SCALE GENOMIC DNA]</scope>
    <source>
        <strain evidence="10 11">WT001</strain>
    </source>
</reference>
<dbReference type="KEGG" id="aka:TKWG_12290"/>
<feature type="binding site" evidence="8">
    <location>
        <position position="100"/>
    </location>
    <ligand>
        <name>Zn(2+)</name>
        <dbReference type="ChEBI" id="CHEBI:29105"/>
        <note>catalytic</note>
    </ligand>
</feature>
<evidence type="ECO:0000256" key="6">
    <source>
        <dbReference type="ARBA" id="ARBA00022833"/>
    </source>
</evidence>
<dbReference type="EC" id="3.5.4.33" evidence="8"/>
<evidence type="ECO:0000256" key="7">
    <source>
        <dbReference type="ARBA" id="ARBA00048045"/>
    </source>
</evidence>
<dbReference type="PROSITE" id="PS51747">
    <property type="entry name" value="CYT_DCMP_DEAMINASES_2"/>
    <property type="match status" value="1"/>
</dbReference>
<dbReference type="AlphaFoldDB" id="I3UC85"/>
<dbReference type="NCBIfam" id="NF008113">
    <property type="entry name" value="PRK10860.1"/>
    <property type="match status" value="1"/>
</dbReference>
<evidence type="ECO:0000256" key="8">
    <source>
        <dbReference type="HAMAP-Rule" id="MF_00972"/>
    </source>
</evidence>
<dbReference type="PANTHER" id="PTHR11079">
    <property type="entry name" value="CYTOSINE DEAMINASE FAMILY MEMBER"/>
    <property type="match status" value="1"/>
</dbReference>
<accession>I3UC85</accession>
<dbReference type="CDD" id="cd01285">
    <property type="entry name" value="nucleoside_deaminase"/>
    <property type="match status" value="1"/>
</dbReference>
<dbReference type="InterPro" id="IPR002125">
    <property type="entry name" value="CMP_dCMP_dom"/>
</dbReference>
<comment type="cofactor">
    <cofactor evidence="8">
        <name>Zn(2+)</name>
        <dbReference type="ChEBI" id="CHEBI:29105"/>
    </cofactor>
    <text evidence="8">Binds 1 zinc ion per subunit.</text>
</comment>
<dbReference type="InterPro" id="IPR028883">
    <property type="entry name" value="tRNA_aden_deaminase"/>
</dbReference>
<comment type="subunit">
    <text evidence="2 8">Homodimer.</text>
</comment>
<keyword evidence="5 8" id="KW-0378">Hydrolase</keyword>
<feature type="binding site" evidence="8">
    <location>
        <position position="103"/>
    </location>
    <ligand>
        <name>Zn(2+)</name>
        <dbReference type="ChEBI" id="CHEBI:29105"/>
        <note>catalytic</note>
    </ligand>
</feature>
<dbReference type="PANTHER" id="PTHR11079:SF202">
    <property type="entry name" value="TRNA-SPECIFIC ADENOSINE DEAMINASE"/>
    <property type="match status" value="1"/>
</dbReference>
<dbReference type="Pfam" id="PF00383">
    <property type="entry name" value="dCMP_cyt_deam_1"/>
    <property type="match status" value="1"/>
</dbReference>
<keyword evidence="4 8" id="KW-0479">Metal-binding</keyword>
<reference evidence="11" key="2">
    <citation type="journal article" date="2013" name="PLoS ONE">
        <title>Genome implosion elicits host-confinement in Alcaligenaceae: evidence from the comparative genomics of Tetrathiobacter kashmirensis, a pathogen in the making.</title>
        <authorList>
            <person name="Ghosh W."/>
            <person name="Alam M."/>
            <person name="Roy C."/>
            <person name="Pyne P."/>
            <person name="George A."/>
            <person name="Chakraborty R."/>
            <person name="Majumder S."/>
            <person name="Agarwal A."/>
            <person name="Chakraborty S."/>
            <person name="Majumdar S."/>
            <person name="Gupta S.K."/>
        </authorList>
    </citation>
    <scope>NUCLEOTIDE SEQUENCE [LARGE SCALE GENOMIC DNA]</scope>
    <source>
        <strain evidence="11">WT001</strain>
    </source>
</reference>
<dbReference type="GO" id="GO:0008270">
    <property type="term" value="F:zinc ion binding"/>
    <property type="evidence" value="ECO:0007669"/>
    <property type="project" value="UniProtKB-UniRule"/>
</dbReference>
<dbReference type="SUPFAM" id="SSF53927">
    <property type="entry name" value="Cytidine deaminase-like"/>
    <property type="match status" value="1"/>
</dbReference>
<keyword evidence="11" id="KW-1185">Reference proteome</keyword>
<evidence type="ECO:0000256" key="1">
    <source>
        <dbReference type="ARBA" id="ARBA00010669"/>
    </source>
</evidence>
<name>I3UC85_ADVKW</name>
<sequence length="170" mass="18786">MHVDHRRNRREKMQITPLNHAQFMALALEQAHMAYALGEVPVGAVAVDSSGNVLGKGYNRTITDRDPTAHAEIIALRQCGRDLNNYRLPGITLYVTLEPCIMCMGAITHARVSRVVYGAADPKTGACGSVIAVQDDKQINHHTVIVSGVLKTECGQLLRRFFQERRKSPP</sequence>
<evidence type="ECO:0000313" key="10">
    <source>
        <dbReference type="EMBL" id="AFK62623.1"/>
    </source>
</evidence>
<dbReference type="GO" id="GO:0002100">
    <property type="term" value="P:tRNA wobble adenosine to inosine editing"/>
    <property type="evidence" value="ECO:0007669"/>
    <property type="project" value="UniProtKB-UniRule"/>
</dbReference>
<dbReference type="STRING" id="1036672.TKWG_12290"/>
<protein>
    <recommendedName>
        <fullName evidence="8">tRNA-specific adenosine deaminase</fullName>
        <ecNumber evidence="8">3.5.4.33</ecNumber>
    </recommendedName>
</protein>
<keyword evidence="6 8" id="KW-0862">Zinc</keyword>
<comment type="similarity">
    <text evidence="1">Belongs to the cytidine and deoxycytidylate deaminase family. ADAT2 subfamily.</text>
</comment>
<dbReference type="HAMAP" id="MF_00972">
    <property type="entry name" value="tRNA_aden_deaminase"/>
    <property type="match status" value="1"/>
</dbReference>
<evidence type="ECO:0000256" key="5">
    <source>
        <dbReference type="ARBA" id="ARBA00022801"/>
    </source>
</evidence>
<gene>
    <name evidence="8" type="primary">tadA</name>
    <name evidence="10" type="ordered locus">TKWG_12290</name>
</gene>
<evidence type="ECO:0000256" key="4">
    <source>
        <dbReference type="ARBA" id="ARBA00022723"/>
    </source>
</evidence>
<organism evidence="10 11">
    <name type="scientific">Advenella kashmirensis (strain DSM 17095 / LMG 22695 / WT001)</name>
    <name type="common">Tetrathiobacter kashmirensis</name>
    <dbReference type="NCBI Taxonomy" id="1036672"/>
    <lineage>
        <taxon>Bacteria</taxon>
        <taxon>Pseudomonadati</taxon>
        <taxon>Pseudomonadota</taxon>
        <taxon>Betaproteobacteria</taxon>
        <taxon>Burkholderiales</taxon>
        <taxon>Alcaligenaceae</taxon>
    </lineage>
</organism>
<evidence type="ECO:0000313" key="11">
    <source>
        <dbReference type="Proteomes" id="UP000005267"/>
    </source>
</evidence>
<dbReference type="FunFam" id="3.40.140.10:FF:000005">
    <property type="entry name" value="tRNA-specific adenosine deaminase"/>
    <property type="match status" value="1"/>
</dbReference>
<keyword evidence="3 8" id="KW-0819">tRNA processing</keyword>
<comment type="catalytic activity">
    <reaction evidence="7 8">
        <text>adenosine(34) in tRNA + H2O + H(+) = inosine(34) in tRNA + NH4(+)</text>
        <dbReference type="Rhea" id="RHEA:43168"/>
        <dbReference type="Rhea" id="RHEA-COMP:10373"/>
        <dbReference type="Rhea" id="RHEA-COMP:10374"/>
        <dbReference type="ChEBI" id="CHEBI:15377"/>
        <dbReference type="ChEBI" id="CHEBI:15378"/>
        <dbReference type="ChEBI" id="CHEBI:28938"/>
        <dbReference type="ChEBI" id="CHEBI:74411"/>
        <dbReference type="ChEBI" id="CHEBI:82852"/>
        <dbReference type="EC" id="3.5.4.33"/>
    </reaction>
</comment>
<feature type="binding site" evidence="8">
    <location>
        <position position="70"/>
    </location>
    <ligand>
        <name>Zn(2+)</name>
        <dbReference type="ChEBI" id="CHEBI:29105"/>
        <note>catalytic</note>
    </ligand>
</feature>
<feature type="domain" description="CMP/dCMP-type deaminase" evidence="9">
    <location>
        <begin position="18"/>
        <end position="130"/>
    </location>
</feature>
<dbReference type="Gene3D" id="3.40.140.10">
    <property type="entry name" value="Cytidine Deaminase, domain 2"/>
    <property type="match status" value="1"/>
</dbReference>
<dbReference type="EMBL" id="CP003555">
    <property type="protein sequence ID" value="AFK62623.1"/>
    <property type="molecule type" value="Genomic_DNA"/>
</dbReference>
<dbReference type="Proteomes" id="UP000005267">
    <property type="component" value="Chromosome"/>
</dbReference>
<dbReference type="HOGENOM" id="CLU_025810_3_2_4"/>
<evidence type="ECO:0000256" key="2">
    <source>
        <dbReference type="ARBA" id="ARBA00011738"/>
    </source>
</evidence>
<dbReference type="InterPro" id="IPR016193">
    <property type="entry name" value="Cytidine_deaminase-like"/>
</dbReference>
<dbReference type="PROSITE" id="PS00903">
    <property type="entry name" value="CYT_DCMP_DEAMINASES_1"/>
    <property type="match status" value="1"/>
</dbReference>
<comment type="function">
    <text evidence="8">Catalyzes the deamination of adenosine to inosine at the wobble position 34 of tRNA(Arg2).</text>
</comment>
<dbReference type="GO" id="GO:0052717">
    <property type="term" value="F:tRNA-specific adenosine-34 deaminase activity"/>
    <property type="evidence" value="ECO:0007669"/>
    <property type="project" value="UniProtKB-UniRule"/>
</dbReference>
<proteinExistence type="inferred from homology"/>
<evidence type="ECO:0000259" key="9">
    <source>
        <dbReference type="PROSITE" id="PS51747"/>
    </source>
</evidence>
<evidence type="ECO:0000256" key="3">
    <source>
        <dbReference type="ARBA" id="ARBA00022694"/>
    </source>
</evidence>
<feature type="active site" description="Proton donor" evidence="8">
    <location>
        <position position="72"/>
    </location>
</feature>